<organism evidence="3 4">
    <name type="scientific">Metallococcus carri</name>
    <dbReference type="NCBI Taxonomy" id="1656884"/>
    <lineage>
        <taxon>Bacteria</taxon>
        <taxon>Bacillati</taxon>
        <taxon>Actinomycetota</taxon>
        <taxon>Actinomycetes</taxon>
        <taxon>Micrococcales</taxon>
        <taxon>Dermacoccaceae</taxon>
        <taxon>Metallococcus</taxon>
    </lineage>
</organism>
<evidence type="ECO:0000259" key="2">
    <source>
        <dbReference type="PROSITE" id="PS51832"/>
    </source>
</evidence>
<dbReference type="EMBL" id="JAAOIV010000008">
    <property type="protein sequence ID" value="NHN56424.1"/>
    <property type="molecule type" value="Genomic_DNA"/>
</dbReference>
<sequence>MLLLRVGVDVDYPLAVVVLAVIAVAAESGKAGVTRLAAMSLSSVMIGVAVVLCGPIGAAIVGIAGPGLVLSRTPLDGRAYNAAMSGWTGLLGGVAYLVVGGVEGGTVDSLFFELVWPLTVATTAMLITNAVLLVLIVTTTSDTNAMRAWRDFSQASAVPYYGGGLITFLIVVLWVGAGLGPATIPVMLGPLVLAQAAYSGLRADESTREETVTTLIAAVEARNPHWAGRSGVVARICEVLGAHLRLSDAQMIQLNAAARLHNIGLVRPLHQHQAIQPQRRINLLAHPQRGVEMLSQLEFLHDALPAVQAHHERWDGSGYPFGLAGERIPLLARVLAVGDLFAAELARATAADDPARFRTALAATRFAAGTRLDPQLVDALAAVVDNGRLIDALKEVELLRPDPFDHDRPDVADAIIGRTPQAAT</sequence>
<evidence type="ECO:0000313" key="4">
    <source>
        <dbReference type="Proteomes" id="UP000744769"/>
    </source>
</evidence>
<feature type="transmembrane region" description="Helical" evidence="1">
    <location>
        <begin position="45"/>
        <end position="70"/>
    </location>
</feature>
<dbReference type="PROSITE" id="PS51832">
    <property type="entry name" value="HD_GYP"/>
    <property type="match status" value="1"/>
</dbReference>
<comment type="caution">
    <text evidence="3">The sequence shown here is derived from an EMBL/GenBank/DDBJ whole genome shotgun (WGS) entry which is preliminary data.</text>
</comment>
<feature type="transmembrane region" description="Helical" evidence="1">
    <location>
        <begin position="82"/>
        <end position="102"/>
    </location>
</feature>
<feature type="transmembrane region" description="Helical" evidence="1">
    <location>
        <begin position="158"/>
        <end position="176"/>
    </location>
</feature>
<keyword evidence="1" id="KW-0812">Transmembrane</keyword>
<dbReference type="Gene3D" id="1.10.3210.10">
    <property type="entry name" value="Hypothetical protein af1432"/>
    <property type="match status" value="1"/>
</dbReference>
<keyword evidence="1" id="KW-0472">Membrane</keyword>
<dbReference type="InterPro" id="IPR003607">
    <property type="entry name" value="HD/PDEase_dom"/>
</dbReference>
<keyword evidence="4" id="KW-1185">Reference proteome</keyword>
<dbReference type="PANTHER" id="PTHR45228:SF4">
    <property type="entry name" value="LIPOPROTEIN"/>
    <property type="match status" value="1"/>
</dbReference>
<accession>A0A967B1S8</accession>
<dbReference type="PANTHER" id="PTHR45228">
    <property type="entry name" value="CYCLIC DI-GMP PHOSPHODIESTERASE TM_0186-RELATED"/>
    <property type="match status" value="1"/>
</dbReference>
<name>A0A967B1S8_9MICO</name>
<dbReference type="InterPro" id="IPR037522">
    <property type="entry name" value="HD_GYP_dom"/>
</dbReference>
<reference evidence="3" key="1">
    <citation type="submission" date="2020-03" db="EMBL/GenBank/DDBJ databases">
        <title>Draft sequencing of Calidifontibacter sp. DB0510.</title>
        <authorList>
            <person name="Kim D.-U."/>
        </authorList>
    </citation>
    <scope>NUCLEOTIDE SEQUENCE</scope>
    <source>
        <strain evidence="3">DB0510</strain>
    </source>
</reference>
<gene>
    <name evidence="3" type="ORF">G9U51_11610</name>
</gene>
<dbReference type="Pfam" id="PF13487">
    <property type="entry name" value="HD_5"/>
    <property type="match status" value="1"/>
</dbReference>
<proteinExistence type="predicted"/>
<feature type="transmembrane region" description="Helical" evidence="1">
    <location>
        <begin position="114"/>
        <end position="137"/>
    </location>
</feature>
<keyword evidence="1" id="KW-1133">Transmembrane helix</keyword>
<dbReference type="Proteomes" id="UP000744769">
    <property type="component" value="Unassembled WGS sequence"/>
</dbReference>
<dbReference type="SUPFAM" id="SSF109604">
    <property type="entry name" value="HD-domain/PDEase-like"/>
    <property type="match status" value="1"/>
</dbReference>
<dbReference type="RefSeq" id="WP_166197091.1">
    <property type="nucleotide sequence ID" value="NZ_JAAOIV010000008.1"/>
</dbReference>
<evidence type="ECO:0000256" key="1">
    <source>
        <dbReference type="SAM" id="Phobius"/>
    </source>
</evidence>
<feature type="transmembrane region" description="Helical" evidence="1">
    <location>
        <begin position="12"/>
        <end position="33"/>
    </location>
</feature>
<protein>
    <submittedName>
        <fullName evidence="3">HD domain-containing protein</fullName>
    </submittedName>
</protein>
<dbReference type="InterPro" id="IPR052020">
    <property type="entry name" value="Cyclic_di-GMP/3'3'-cGAMP_PDE"/>
</dbReference>
<dbReference type="AlphaFoldDB" id="A0A967B1S8"/>
<feature type="domain" description="HD-GYP" evidence="2">
    <location>
        <begin position="204"/>
        <end position="396"/>
    </location>
</feature>
<evidence type="ECO:0000313" key="3">
    <source>
        <dbReference type="EMBL" id="NHN56424.1"/>
    </source>
</evidence>
<dbReference type="CDD" id="cd00077">
    <property type="entry name" value="HDc"/>
    <property type="match status" value="1"/>
</dbReference>